<evidence type="ECO:0000256" key="8">
    <source>
        <dbReference type="ARBA" id="ARBA00022932"/>
    </source>
</evidence>
<keyword evidence="12" id="KW-1185">Reference proteome</keyword>
<dbReference type="GO" id="GO:0003887">
    <property type="term" value="F:DNA-directed DNA polymerase activity"/>
    <property type="evidence" value="ECO:0007669"/>
    <property type="project" value="UniProtKB-KW"/>
</dbReference>
<dbReference type="InterPro" id="IPR012337">
    <property type="entry name" value="RNaseH-like_sf"/>
</dbReference>
<evidence type="ECO:0000256" key="2">
    <source>
        <dbReference type="ARBA" id="ARBA00022723"/>
    </source>
</evidence>
<dbReference type="EMBL" id="LBMM01018132">
    <property type="protein sequence ID" value="KMQ83868.1"/>
    <property type="molecule type" value="Genomic_DNA"/>
</dbReference>
<dbReference type="PaxDb" id="67767-A0A0J7K098"/>
<dbReference type="OrthoDB" id="7608733at2759"/>
<evidence type="ECO:0000256" key="6">
    <source>
        <dbReference type="ARBA" id="ARBA00022908"/>
    </source>
</evidence>
<keyword evidence="8" id="KW-0808">Transferase</keyword>
<dbReference type="GO" id="GO:0006310">
    <property type="term" value="P:DNA recombination"/>
    <property type="evidence" value="ECO:0007669"/>
    <property type="project" value="UniProtKB-KW"/>
</dbReference>
<dbReference type="STRING" id="67767.A0A0J7K098"/>
<feature type="domain" description="Retroviral polymerase SH3-like" evidence="10">
    <location>
        <begin position="67"/>
        <end position="125"/>
    </location>
</feature>
<dbReference type="GO" id="GO:0003676">
    <property type="term" value="F:nucleic acid binding"/>
    <property type="evidence" value="ECO:0007669"/>
    <property type="project" value="InterPro"/>
</dbReference>
<protein>
    <submittedName>
        <fullName evidence="11">Gag-int-pol protein</fullName>
    </submittedName>
</protein>
<name>A0A0J7K098_LASNI</name>
<dbReference type="Gene3D" id="3.30.420.10">
    <property type="entry name" value="Ribonuclease H-like superfamily/Ribonuclease H"/>
    <property type="match status" value="1"/>
</dbReference>
<dbReference type="GO" id="GO:0015074">
    <property type="term" value="P:DNA integration"/>
    <property type="evidence" value="ECO:0007669"/>
    <property type="project" value="UniProtKB-KW"/>
</dbReference>
<evidence type="ECO:0000256" key="4">
    <source>
        <dbReference type="ARBA" id="ARBA00022801"/>
    </source>
</evidence>
<keyword evidence="7" id="KW-0695">RNA-directed DNA polymerase</keyword>
<dbReference type="GO" id="GO:0016787">
    <property type="term" value="F:hydrolase activity"/>
    <property type="evidence" value="ECO:0007669"/>
    <property type="project" value="UniProtKB-KW"/>
</dbReference>
<dbReference type="InterPro" id="IPR057670">
    <property type="entry name" value="SH3_retrovirus"/>
</dbReference>
<dbReference type="InterPro" id="IPR036397">
    <property type="entry name" value="RNaseH_sf"/>
</dbReference>
<keyword evidence="1" id="KW-0540">Nuclease</keyword>
<keyword evidence="3" id="KW-0255">Endonuclease</keyword>
<dbReference type="Proteomes" id="UP000036403">
    <property type="component" value="Unassembled WGS sequence"/>
</dbReference>
<keyword evidence="8" id="KW-0548">Nucleotidyltransferase</keyword>
<evidence type="ECO:0000256" key="9">
    <source>
        <dbReference type="ARBA" id="ARBA00023172"/>
    </source>
</evidence>
<evidence type="ECO:0000256" key="1">
    <source>
        <dbReference type="ARBA" id="ARBA00022722"/>
    </source>
</evidence>
<proteinExistence type="predicted"/>
<dbReference type="PANTHER" id="PTHR42648:SF11">
    <property type="entry name" value="TRANSPOSON TY4-P GAG-POL POLYPROTEIN"/>
    <property type="match status" value="1"/>
</dbReference>
<dbReference type="Pfam" id="PF25597">
    <property type="entry name" value="SH3_retrovirus"/>
    <property type="match status" value="1"/>
</dbReference>
<dbReference type="SUPFAM" id="SSF53098">
    <property type="entry name" value="Ribonuclease H-like"/>
    <property type="match status" value="1"/>
</dbReference>
<dbReference type="PANTHER" id="PTHR42648">
    <property type="entry name" value="TRANSPOSASE, PUTATIVE-RELATED"/>
    <property type="match status" value="1"/>
</dbReference>
<keyword evidence="8" id="KW-0239">DNA-directed DNA polymerase</keyword>
<gene>
    <name evidence="11" type="ORF">RF55_18898</name>
</gene>
<keyword evidence="9" id="KW-0233">DNA recombination</keyword>
<organism evidence="11 12">
    <name type="scientific">Lasius niger</name>
    <name type="common">Black garden ant</name>
    <dbReference type="NCBI Taxonomy" id="67767"/>
    <lineage>
        <taxon>Eukaryota</taxon>
        <taxon>Metazoa</taxon>
        <taxon>Ecdysozoa</taxon>
        <taxon>Arthropoda</taxon>
        <taxon>Hexapoda</taxon>
        <taxon>Insecta</taxon>
        <taxon>Pterygota</taxon>
        <taxon>Neoptera</taxon>
        <taxon>Endopterygota</taxon>
        <taxon>Hymenoptera</taxon>
        <taxon>Apocrita</taxon>
        <taxon>Aculeata</taxon>
        <taxon>Formicoidea</taxon>
        <taxon>Formicidae</taxon>
        <taxon>Formicinae</taxon>
        <taxon>Lasius</taxon>
        <taxon>Lasius</taxon>
    </lineage>
</organism>
<evidence type="ECO:0000256" key="3">
    <source>
        <dbReference type="ARBA" id="ARBA00022759"/>
    </source>
</evidence>
<dbReference type="InterPro" id="IPR039537">
    <property type="entry name" value="Retrotran_Ty1/copia-like"/>
</dbReference>
<reference evidence="11 12" key="1">
    <citation type="submission" date="2015-04" db="EMBL/GenBank/DDBJ databases">
        <title>Lasius niger genome sequencing.</title>
        <authorList>
            <person name="Konorov E.A."/>
            <person name="Nikitin M.A."/>
            <person name="Kirill M.V."/>
            <person name="Chang P."/>
        </authorList>
    </citation>
    <scope>NUCLEOTIDE SEQUENCE [LARGE SCALE GENOMIC DNA]</scope>
    <source>
        <tissue evidence="11">Whole</tissue>
    </source>
</reference>
<keyword evidence="6" id="KW-0229">DNA integration</keyword>
<sequence length="170" mass="19811">MIRTLVEKARAMLLESKLSKKMWGEAILCAAYLINRSLTSSLKGNVTPAEMFYGNKPNLKNLKIFRCLAYYCIPKQRLEGKFNSKGEACIMIGYTHNGYRLWNPIHRKLVIARNIFDERKNIEDIEEKTVNMKTTWLKSEDEQAKDTEKTDDEEFVETLSKFQNSTEEET</sequence>
<dbReference type="GO" id="GO:0003964">
    <property type="term" value="F:RNA-directed DNA polymerase activity"/>
    <property type="evidence" value="ECO:0007669"/>
    <property type="project" value="UniProtKB-KW"/>
</dbReference>
<comment type="caution">
    <text evidence="11">The sequence shown here is derived from an EMBL/GenBank/DDBJ whole genome shotgun (WGS) entry which is preliminary data.</text>
</comment>
<dbReference type="AlphaFoldDB" id="A0A0J7K098"/>
<keyword evidence="4" id="KW-0378">Hydrolase</keyword>
<evidence type="ECO:0000256" key="5">
    <source>
        <dbReference type="ARBA" id="ARBA00022842"/>
    </source>
</evidence>
<keyword evidence="5" id="KW-0460">Magnesium</keyword>
<dbReference type="GO" id="GO:0046872">
    <property type="term" value="F:metal ion binding"/>
    <property type="evidence" value="ECO:0007669"/>
    <property type="project" value="UniProtKB-KW"/>
</dbReference>
<evidence type="ECO:0000259" key="10">
    <source>
        <dbReference type="Pfam" id="PF25597"/>
    </source>
</evidence>
<accession>A0A0J7K098</accession>
<dbReference type="GO" id="GO:0004519">
    <property type="term" value="F:endonuclease activity"/>
    <property type="evidence" value="ECO:0007669"/>
    <property type="project" value="UniProtKB-KW"/>
</dbReference>
<evidence type="ECO:0000256" key="7">
    <source>
        <dbReference type="ARBA" id="ARBA00022918"/>
    </source>
</evidence>
<evidence type="ECO:0000313" key="12">
    <source>
        <dbReference type="Proteomes" id="UP000036403"/>
    </source>
</evidence>
<evidence type="ECO:0000313" key="11">
    <source>
        <dbReference type="EMBL" id="KMQ83868.1"/>
    </source>
</evidence>
<keyword evidence="2" id="KW-0479">Metal-binding</keyword>